<accession>A0A9Q1JPT2</accession>
<evidence type="ECO:0000256" key="2">
    <source>
        <dbReference type="SAM" id="Phobius"/>
    </source>
</evidence>
<protein>
    <recommendedName>
        <fullName evidence="5">Transmembrane protein</fullName>
    </recommendedName>
</protein>
<dbReference type="AlphaFoldDB" id="A0A9Q1JPT2"/>
<name>A0A9Q1JPT2_9CARY</name>
<reference evidence="3" key="1">
    <citation type="submission" date="2022-04" db="EMBL/GenBank/DDBJ databases">
        <title>Carnegiea gigantea Genome sequencing and assembly v2.</title>
        <authorList>
            <person name="Copetti D."/>
            <person name="Sanderson M.J."/>
            <person name="Burquez A."/>
            <person name="Wojciechowski M.F."/>
        </authorList>
    </citation>
    <scope>NUCLEOTIDE SEQUENCE</scope>
    <source>
        <strain evidence="3">SGP5-SGP5p</strain>
        <tissue evidence="3">Aerial part</tissue>
    </source>
</reference>
<proteinExistence type="predicted"/>
<keyword evidence="2" id="KW-0472">Membrane</keyword>
<feature type="coiled-coil region" evidence="1">
    <location>
        <begin position="65"/>
        <end position="99"/>
    </location>
</feature>
<keyword evidence="2" id="KW-0812">Transmembrane</keyword>
<keyword evidence="4" id="KW-1185">Reference proteome</keyword>
<keyword evidence="2" id="KW-1133">Transmembrane helix</keyword>
<dbReference type="EMBL" id="JAKOGI010000969">
    <property type="protein sequence ID" value="KAJ8428782.1"/>
    <property type="molecule type" value="Genomic_DNA"/>
</dbReference>
<evidence type="ECO:0000256" key="1">
    <source>
        <dbReference type="SAM" id="Coils"/>
    </source>
</evidence>
<evidence type="ECO:0000313" key="3">
    <source>
        <dbReference type="EMBL" id="KAJ8428782.1"/>
    </source>
</evidence>
<organism evidence="3 4">
    <name type="scientific">Carnegiea gigantea</name>
    <dbReference type="NCBI Taxonomy" id="171969"/>
    <lineage>
        <taxon>Eukaryota</taxon>
        <taxon>Viridiplantae</taxon>
        <taxon>Streptophyta</taxon>
        <taxon>Embryophyta</taxon>
        <taxon>Tracheophyta</taxon>
        <taxon>Spermatophyta</taxon>
        <taxon>Magnoliopsida</taxon>
        <taxon>eudicotyledons</taxon>
        <taxon>Gunneridae</taxon>
        <taxon>Pentapetalae</taxon>
        <taxon>Caryophyllales</taxon>
        <taxon>Cactineae</taxon>
        <taxon>Cactaceae</taxon>
        <taxon>Cactoideae</taxon>
        <taxon>Echinocereeae</taxon>
        <taxon>Carnegiea</taxon>
    </lineage>
</organism>
<feature type="transmembrane region" description="Helical" evidence="2">
    <location>
        <begin position="100"/>
        <end position="124"/>
    </location>
</feature>
<evidence type="ECO:0008006" key="5">
    <source>
        <dbReference type="Google" id="ProtNLM"/>
    </source>
</evidence>
<dbReference type="Proteomes" id="UP001153076">
    <property type="component" value="Unassembled WGS sequence"/>
</dbReference>
<evidence type="ECO:0000313" key="4">
    <source>
        <dbReference type="Proteomes" id="UP001153076"/>
    </source>
</evidence>
<sequence length="157" mass="17467">MSTSSKSGPCCLEPEKTCNCGRRCKVTTSMTLKNPMRRFARAEIMVNESLDERVRSMVVGFMVSNDTMAAKIKRLKNDLEAQKHEVKKLKEKNRRMKLKFICLCSVVAAVLPLFATFCPVYAVATINRVKTVVLSCAGSIRRKMKDSGAAIQNGGKE</sequence>
<gene>
    <name evidence="3" type="ORF">Cgig2_006256</name>
</gene>
<comment type="caution">
    <text evidence="3">The sequence shown here is derived from an EMBL/GenBank/DDBJ whole genome shotgun (WGS) entry which is preliminary data.</text>
</comment>
<keyword evidence="1" id="KW-0175">Coiled coil</keyword>